<evidence type="ECO:0000313" key="1">
    <source>
        <dbReference type="EMBL" id="CAB9498254.1"/>
    </source>
</evidence>
<organism evidence="1 2">
    <name type="scientific">Seminavis robusta</name>
    <dbReference type="NCBI Taxonomy" id="568900"/>
    <lineage>
        <taxon>Eukaryota</taxon>
        <taxon>Sar</taxon>
        <taxon>Stramenopiles</taxon>
        <taxon>Ochrophyta</taxon>
        <taxon>Bacillariophyta</taxon>
        <taxon>Bacillariophyceae</taxon>
        <taxon>Bacillariophycidae</taxon>
        <taxon>Naviculales</taxon>
        <taxon>Naviculaceae</taxon>
        <taxon>Seminavis</taxon>
    </lineage>
</organism>
<name>A0A9N8DCH8_9STRA</name>
<dbReference type="GO" id="GO:0003830">
    <property type="term" value="F:beta-1,4-mannosylglycoprotein 4-beta-N-acetylglucosaminyltransferase activity"/>
    <property type="evidence" value="ECO:0007669"/>
    <property type="project" value="InterPro"/>
</dbReference>
<dbReference type="GO" id="GO:0016020">
    <property type="term" value="C:membrane"/>
    <property type="evidence" value="ECO:0007669"/>
    <property type="project" value="InterPro"/>
</dbReference>
<dbReference type="PANTHER" id="PTHR12224:SF0">
    <property type="entry name" value="BETA-1,4-MANNOSYL-GLYCOPROTEIN 4-BETA-N-ACETYLGLUCOSAMINYLTRANSFERASE"/>
    <property type="match status" value="1"/>
</dbReference>
<comment type="caution">
    <text evidence="1">The sequence shown here is derived from an EMBL/GenBank/DDBJ whole genome shotgun (WGS) entry which is preliminary data.</text>
</comment>
<keyword evidence="2" id="KW-1185">Reference proteome</keyword>
<evidence type="ECO:0000313" key="2">
    <source>
        <dbReference type="Proteomes" id="UP001153069"/>
    </source>
</evidence>
<gene>
    <name evidence="1" type="ORF">SEMRO_34_G021870.1</name>
</gene>
<dbReference type="EMBL" id="CAICTM010000034">
    <property type="protein sequence ID" value="CAB9498254.1"/>
    <property type="molecule type" value="Genomic_DNA"/>
</dbReference>
<proteinExistence type="predicted"/>
<dbReference type="Pfam" id="PF04724">
    <property type="entry name" value="Glyco_transf_17"/>
    <property type="match status" value="1"/>
</dbReference>
<dbReference type="OrthoDB" id="44386at2759"/>
<reference evidence="1" key="1">
    <citation type="submission" date="2020-06" db="EMBL/GenBank/DDBJ databases">
        <authorList>
            <consortium name="Plant Systems Biology data submission"/>
        </authorList>
    </citation>
    <scope>NUCLEOTIDE SEQUENCE</scope>
    <source>
        <strain evidence="1">D6</strain>
    </source>
</reference>
<protein>
    <submittedName>
        <fullName evidence="1">Uncharacterized protein</fullName>
    </submittedName>
</protein>
<accession>A0A9N8DCH8</accession>
<sequence length="431" mass="50140">MLDGPMLVKAATSMEFSLDIPTDILSEKPTSFFRDLQSQIDQDDPQKRCQRYGYQYQYHPSAKSRRRRLFLGSLIAEEPLELLQIVAAESYGIYAGMVFVESNRTQNFDPRPVRRANDQNHIQQLQTLFGTPQLQIRLYTNEKPRFTGIRREHAQRQEILRGWKEMGMTPFDVGIIADADETFTRDFLRAAQECDIPHLDYAQHQCFTSNVKLAASSLVFETSPECVTAQRGWYHPEMILGACIEMIGNRSVHPLAFRDGPRRAHGYGRACSKDFSKLVPGRHPLWNAADFRMLCGRQAYGGGNDNGHHHHHSSRSNYTGFHFHNWFTSFNATRLKYKTYGHAMKARKAFTWPLYQIGKNDLKLMYHCVRNMPDEKEQKWKRVLGGFQNILPPIPIYFADTQYLWKRHEWIKKQVQMDDEMVEKLQQSAPT</sequence>
<dbReference type="PANTHER" id="PTHR12224">
    <property type="entry name" value="BETA-1,4-MANNOSYL-GLYCOPROTEIN BETA-1,4-N-ACETYLGLUCOSAMINYL-TRANSFERASE"/>
    <property type="match status" value="1"/>
</dbReference>
<dbReference type="InterPro" id="IPR006813">
    <property type="entry name" value="Glyco_trans_17"/>
</dbReference>
<dbReference type="GO" id="GO:0006044">
    <property type="term" value="P:N-acetylglucosamine metabolic process"/>
    <property type="evidence" value="ECO:0007669"/>
    <property type="project" value="TreeGrafter"/>
</dbReference>
<dbReference type="Proteomes" id="UP001153069">
    <property type="component" value="Unassembled WGS sequence"/>
</dbReference>
<dbReference type="AlphaFoldDB" id="A0A9N8DCH8"/>